<accession>A0A9D9N438</accession>
<comment type="caution">
    <text evidence="1">The sequence shown here is derived from an EMBL/GenBank/DDBJ whole genome shotgun (WGS) entry which is preliminary data.</text>
</comment>
<evidence type="ECO:0000313" key="1">
    <source>
        <dbReference type="EMBL" id="MBO8459468.1"/>
    </source>
</evidence>
<dbReference type="Proteomes" id="UP000823641">
    <property type="component" value="Unassembled WGS sequence"/>
</dbReference>
<gene>
    <name evidence="1" type="ORF">IAA73_03940</name>
</gene>
<protein>
    <submittedName>
        <fullName evidence="1">Uncharacterized protein</fullName>
    </submittedName>
</protein>
<evidence type="ECO:0000313" key="2">
    <source>
        <dbReference type="Proteomes" id="UP000823641"/>
    </source>
</evidence>
<dbReference type="EMBL" id="JADIMG010000039">
    <property type="protein sequence ID" value="MBO8459468.1"/>
    <property type="molecule type" value="Genomic_DNA"/>
</dbReference>
<proteinExistence type="predicted"/>
<sequence length="432" mass="51183">MQKVFSREFFTELARECSFNADELRLLGEFRNHEILVDGDTYDMLVRVQDQFERLEAMGDDEYRGFYIEVPRPTLDEWGDCDELIEAGECDSREDYIREWEFWNPMETRWFYVGSSRYKDCRVLHFTDRRRTYFVITNRSSYMNRECGGFIDKWYAEAVERICSYLSKLLEVIVSYPDDFNQYVAENLPYQQRDGRIARKELNRVVPEMKIKVEDEATAVMALEDSAQKRFRPPFETMSIRLYCKYFRIAHKAYEHYFEKWGRISRPRSAASDTAYYTNVKFTDVESLYDIDSQEDFKKFARDHYGELGLSRLNIVASDYERPGWRILVSNSYSAHVDLAIEVATALYKSGAPLEILDAEKLLKILREEDNVRLTPYVFHDYMNHHEEGTVYCLPWEYECGDDKEAPLTLAQYHDIVSLAEWQEIGKVKVIG</sequence>
<dbReference type="AlphaFoldDB" id="A0A9D9N438"/>
<reference evidence="1" key="2">
    <citation type="journal article" date="2021" name="PeerJ">
        <title>Extensive microbial diversity within the chicken gut microbiome revealed by metagenomics and culture.</title>
        <authorList>
            <person name="Gilroy R."/>
            <person name="Ravi A."/>
            <person name="Getino M."/>
            <person name="Pursley I."/>
            <person name="Horton D.L."/>
            <person name="Alikhan N.F."/>
            <person name="Baker D."/>
            <person name="Gharbi K."/>
            <person name="Hall N."/>
            <person name="Watson M."/>
            <person name="Adriaenssens E.M."/>
            <person name="Foster-Nyarko E."/>
            <person name="Jarju S."/>
            <person name="Secka A."/>
            <person name="Antonio M."/>
            <person name="Oren A."/>
            <person name="Chaudhuri R.R."/>
            <person name="La Ragione R."/>
            <person name="Hildebrand F."/>
            <person name="Pallen M.J."/>
        </authorList>
    </citation>
    <scope>NUCLEOTIDE SEQUENCE</scope>
    <source>
        <strain evidence="1">G3-3990</strain>
    </source>
</reference>
<name>A0A9D9N438_9BACT</name>
<organism evidence="1 2">
    <name type="scientific">Candidatus Gallipaludibacter merdavium</name>
    <dbReference type="NCBI Taxonomy" id="2840839"/>
    <lineage>
        <taxon>Bacteria</taxon>
        <taxon>Pseudomonadati</taxon>
        <taxon>Bacteroidota</taxon>
        <taxon>Bacteroidia</taxon>
        <taxon>Bacteroidales</taxon>
        <taxon>Candidatus Gallipaludibacter</taxon>
    </lineage>
</organism>
<reference evidence="1" key="1">
    <citation type="submission" date="2020-10" db="EMBL/GenBank/DDBJ databases">
        <authorList>
            <person name="Gilroy R."/>
        </authorList>
    </citation>
    <scope>NUCLEOTIDE SEQUENCE</scope>
    <source>
        <strain evidence="1">G3-3990</strain>
    </source>
</reference>